<dbReference type="PANTHER" id="PTHR43108">
    <property type="entry name" value="N-ACETYLGLUCOSAMINE-6-SULFATASE FAMILY MEMBER"/>
    <property type="match status" value="1"/>
</dbReference>
<proteinExistence type="inferred from homology"/>
<dbReference type="EMBL" id="BLXT01003974">
    <property type="protein sequence ID" value="GFO08668.1"/>
    <property type="molecule type" value="Genomic_DNA"/>
</dbReference>
<evidence type="ECO:0000256" key="5">
    <source>
        <dbReference type="ARBA" id="ARBA00023180"/>
    </source>
</evidence>
<dbReference type="PROSITE" id="PS00523">
    <property type="entry name" value="SULFATASE_1"/>
    <property type="match status" value="1"/>
</dbReference>
<evidence type="ECO:0000313" key="9">
    <source>
        <dbReference type="EMBL" id="GFO08668.1"/>
    </source>
</evidence>
<comment type="caution">
    <text evidence="9">The sequence shown here is derived from an EMBL/GenBank/DDBJ whole genome shotgun (WGS) entry which is preliminary data.</text>
</comment>
<evidence type="ECO:0000256" key="6">
    <source>
        <dbReference type="SAM" id="MobiDB-lite"/>
    </source>
</evidence>
<keyword evidence="10" id="KW-1185">Reference proteome</keyword>
<evidence type="ECO:0000259" key="8">
    <source>
        <dbReference type="Pfam" id="PF00884"/>
    </source>
</evidence>
<keyword evidence="3 7" id="KW-0732">Signal</keyword>
<dbReference type="AlphaFoldDB" id="A0AAV4AQ33"/>
<dbReference type="PROSITE" id="PS00149">
    <property type="entry name" value="SULFATASE_2"/>
    <property type="match status" value="1"/>
</dbReference>
<dbReference type="Gene3D" id="3.40.720.10">
    <property type="entry name" value="Alkaline Phosphatase, subunit A"/>
    <property type="match status" value="1"/>
</dbReference>
<dbReference type="SUPFAM" id="SSF53649">
    <property type="entry name" value="Alkaline phosphatase-like"/>
    <property type="match status" value="1"/>
</dbReference>
<comment type="cofactor">
    <cofactor evidence="1">
        <name>Ca(2+)</name>
        <dbReference type="ChEBI" id="CHEBI:29108"/>
    </cofactor>
</comment>
<sequence length="335" mass="37426">MSSVSILLILCTLLLAGQSIESARSKAKKNAILIFADDAGFMQSAYNNSVCDTPNLDKLAARGLVINRGYTSVSSCSPSRSVLLTGLPQHQNGMYGLQHSVHHFQSFYNVKSLPVILRNNGVYTGIIGKYHVAPRSVYDFDYFKTGPIQQVGRNITYMRQLVRTFLRNANERDTPFFLYIAFFDTHRGSWKPEDQRKNGPFLNLWGDGGKGHGRIPDWKPHVYDPDKVLVPYFLPDTRAAREDIAAMYTSFNRMDQGIGLFMEELKASGHLDDTLVMFTADNGIPFPNAKTNLYEPGQGEPMMISSPHHTKSWGKVGNSRAGARKEITGLGQGRR</sequence>
<feature type="domain" description="Sulfatase N-terminal" evidence="8">
    <location>
        <begin position="29"/>
        <end position="312"/>
    </location>
</feature>
<dbReference type="InterPro" id="IPR000917">
    <property type="entry name" value="Sulfatase_N"/>
</dbReference>
<evidence type="ECO:0000256" key="4">
    <source>
        <dbReference type="ARBA" id="ARBA00022801"/>
    </source>
</evidence>
<name>A0AAV4AQ33_9GAST</name>
<organism evidence="9 10">
    <name type="scientific">Plakobranchus ocellatus</name>
    <dbReference type="NCBI Taxonomy" id="259542"/>
    <lineage>
        <taxon>Eukaryota</taxon>
        <taxon>Metazoa</taxon>
        <taxon>Spiralia</taxon>
        <taxon>Lophotrochozoa</taxon>
        <taxon>Mollusca</taxon>
        <taxon>Gastropoda</taxon>
        <taxon>Heterobranchia</taxon>
        <taxon>Euthyneura</taxon>
        <taxon>Panpulmonata</taxon>
        <taxon>Sacoglossa</taxon>
        <taxon>Placobranchoidea</taxon>
        <taxon>Plakobranchidae</taxon>
        <taxon>Plakobranchus</taxon>
    </lineage>
</organism>
<reference evidence="9 10" key="1">
    <citation type="journal article" date="2021" name="Elife">
        <title>Chloroplast acquisition without the gene transfer in kleptoplastic sea slugs, Plakobranchus ocellatus.</title>
        <authorList>
            <person name="Maeda T."/>
            <person name="Takahashi S."/>
            <person name="Yoshida T."/>
            <person name="Shimamura S."/>
            <person name="Takaki Y."/>
            <person name="Nagai Y."/>
            <person name="Toyoda A."/>
            <person name="Suzuki Y."/>
            <person name="Arimoto A."/>
            <person name="Ishii H."/>
            <person name="Satoh N."/>
            <person name="Nishiyama T."/>
            <person name="Hasebe M."/>
            <person name="Maruyama T."/>
            <person name="Minagawa J."/>
            <person name="Obokata J."/>
            <person name="Shigenobu S."/>
        </authorList>
    </citation>
    <scope>NUCLEOTIDE SEQUENCE [LARGE SCALE GENOMIC DNA]</scope>
</reference>
<dbReference type="InterPro" id="IPR017850">
    <property type="entry name" value="Alkaline_phosphatase_core_sf"/>
</dbReference>
<evidence type="ECO:0000256" key="7">
    <source>
        <dbReference type="SAM" id="SignalP"/>
    </source>
</evidence>
<evidence type="ECO:0000256" key="3">
    <source>
        <dbReference type="ARBA" id="ARBA00022729"/>
    </source>
</evidence>
<evidence type="ECO:0000256" key="2">
    <source>
        <dbReference type="ARBA" id="ARBA00008779"/>
    </source>
</evidence>
<feature type="signal peptide" evidence="7">
    <location>
        <begin position="1"/>
        <end position="22"/>
    </location>
</feature>
<gene>
    <name evidence="9" type="ORF">PoB_003517300</name>
</gene>
<dbReference type="PANTHER" id="PTHR43108:SF6">
    <property type="entry name" value="N-SULPHOGLUCOSAMINE SULPHOHYDROLASE"/>
    <property type="match status" value="1"/>
</dbReference>
<evidence type="ECO:0000256" key="1">
    <source>
        <dbReference type="ARBA" id="ARBA00001913"/>
    </source>
</evidence>
<comment type="similarity">
    <text evidence="2">Belongs to the sulfatase family.</text>
</comment>
<feature type="region of interest" description="Disordered" evidence="6">
    <location>
        <begin position="310"/>
        <end position="335"/>
    </location>
</feature>
<dbReference type="GO" id="GO:0006027">
    <property type="term" value="P:glycosaminoglycan catabolic process"/>
    <property type="evidence" value="ECO:0007669"/>
    <property type="project" value="TreeGrafter"/>
</dbReference>
<dbReference type="InterPro" id="IPR024607">
    <property type="entry name" value="Sulfatase_CS"/>
</dbReference>
<protein>
    <submittedName>
        <fullName evidence="9">N-sulfoglucosamine sulfohydrolase</fullName>
    </submittedName>
</protein>
<dbReference type="GO" id="GO:0016250">
    <property type="term" value="F:N-sulfoglucosamine sulfohydrolase activity"/>
    <property type="evidence" value="ECO:0007669"/>
    <property type="project" value="TreeGrafter"/>
</dbReference>
<feature type="chain" id="PRO_5043439059" evidence="7">
    <location>
        <begin position="23"/>
        <end position="335"/>
    </location>
</feature>
<keyword evidence="5" id="KW-0325">Glycoprotein</keyword>
<accession>A0AAV4AQ33</accession>
<dbReference type="GO" id="GO:0030200">
    <property type="term" value="P:heparan sulfate proteoglycan catabolic process"/>
    <property type="evidence" value="ECO:0007669"/>
    <property type="project" value="TreeGrafter"/>
</dbReference>
<keyword evidence="4" id="KW-0378">Hydrolase</keyword>
<dbReference type="Pfam" id="PF00884">
    <property type="entry name" value="Sulfatase"/>
    <property type="match status" value="1"/>
</dbReference>
<evidence type="ECO:0000313" key="10">
    <source>
        <dbReference type="Proteomes" id="UP000735302"/>
    </source>
</evidence>
<dbReference type="Proteomes" id="UP000735302">
    <property type="component" value="Unassembled WGS sequence"/>
</dbReference>